<dbReference type="RefSeq" id="WP_131311140.1">
    <property type="nucleotide sequence ID" value="NZ_SJFN01000035.1"/>
</dbReference>
<protein>
    <submittedName>
        <fullName evidence="7">LysE family translocator</fullName>
    </submittedName>
</protein>
<dbReference type="PANTHER" id="PTHR30086:SF20">
    <property type="entry name" value="ARGININE EXPORTER PROTEIN ARGO-RELATED"/>
    <property type="match status" value="1"/>
</dbReference>
<organism evidence="7 8">
    <name type="scientific">Siculibacillus lacustris</name>
    <dbReference type="NCBI Taxonomy" id="1549641"/>
    <lineage>
        <taxon>Bacteria</taxon>
        <taxon>Pseudomonadati</taxon>
        <taxon>Pseudomonadota</taxon>
        <taxon>Alphaproteobacteria</taxon>
        <taxon>Hyphomicrobiales</taxon>
        <taxon>Ancalomicrobiaceae</taxon>
        <taxon>Siculibacillus</taxon>
    </lineage>
</organism>
<dbReference type="InterPro" id="IPR001123">
    <property type="entry name" value="LeuE-type"/>
</dbReference>
<evidence type="ECO:0000256" key="3">
    <source>
        <dbReference type="ARBA" id="ARBA00022692"/>
    </source>
</evidence>
<evidence type="ECO:0000256" key="2">
    <source>
        <dbReference type="ARBA" id="ARBA00022475"/>
    </source>
</evidence>
<dbReference type="Proteomes" id="UP000292781">
    <property type="component" value="Unassembled WGS sequence"/>
</dbReference>
<keyword evidence="8" id="KW-1185">Reference proteome</keyword>
<keyword evidence="5 6" id="KW-0472">Membrane</keyword>
<reference evidence="7 8" key="1">
    <citation type="submission" date="2019-02" db="EMBL/GenBank/DDBJ databases">
        <title>Siculibacillus lacustris gen. nov., sp. nov., a new rosette-forming bacterium isolated from a freshwater crater lake (Lake St. Ana, Romania).</title>
        <authorList>
            <person name="Felfoldi T."/>
            <person name="Marton Z."/>
            <person name="Szabo A."/>
            <person name="Mentes A."/>
            <person name="Boka K."/>
            <person name="Marialigeti K."/>
            <person name="Mathe I."/>
            <person name="Koncz M."/>
            <person name="Schumann P."/>
            <person name="Toth E."/>
        </authorList>
    </citation>
    <scope>NUCLEOTIDE SEQUENCE [LARGE SCALE GENOMIC DNA]</scope>
    <source>
        <strain evidence="7 8">SA-279</strain>
    </source>
</reference>
<dbReference type="OrthoDB" id="9804822at2"/>
<dbReference type="GO" id="GO:0015171">
    <property type="term" value="F:amino acid transmembrane transporter activity"/>
    <property type="evidence" value="ECO:0007669"/>
    <property type="project" value="TreeGrafter"/>
</dbReference>
<dbReference type="AlphaFoldDB" id="A0A4Q9VIX5"/>
<keyword evidence="2" id="KW-1003">Cell membrane</keyword>
<evidence type="ECO:0000256" key="6">
    <source>
        <dbReference type="SAM" id="Phobius"/>
    </source>
</evidence>
<dbReference type="PANTHER" id="PTHR30086">
    <property type="entry name" value="ARGININE EXPORTER PROTEIN ARGO"/>
    <property type="match status" value="1"/>
</dbReference>
<evidence type="ECO:0000256" key="1">
    <source>
        <dbReference type="ARBA" id="ARBA00004651"/>
    </source>
</evidence>
<evidence type="ECO:0000313" key="8">
    <source>
        <dbReference type="Proteomes" id="UP000292781"/>
    </source>
</evidence>
<proteinExistence type="predicted"/>
<accession>A0A4Q9VIX5</accession>
<feature type="transmembrane region" description="Helical" evidence="6">
    <location>
        <begin position="68"/>
        <end position="88"/>
    </location>
</feature>
<dbReference type="EMBL" id="SJFN01000035">
    <property type="protein sequence ID" value="TBW34301.1"/>
    <property type="molecule type" value="Genomic_DNA"/>
</dbReference>
<comment type="subcellular location">
    <subcellularLocation>
        <location evidence="1">Cell membrane</location>
        <topology evidence="1">Multi-pass membrane protein</topology>
    </subcellularLocation>
</comment>
<sequence>MTVTTVLIFAGALFLNAGTPGPSIAALVAQVLNRGARPVLPFVAAMWIGEAAWLGLAVAGLSVLASELHLLFVAIKWAGIAYLVHLAVAMWRTPADDAGLAPPVGGAARLFATGLALTLGNPKIMVFYLALLPSLVDLPTLGVIDWAELTAVQIAVMAACDLAWMAAAARARGWLASPRALRLTRRIGAVAMGGAAVTIAARS</sequence>
<keyword evidence="3 6" id="KW-0812">Transmembrane</keyword>
<feature type="transmembrane region" description="Helical" evidence="6">
    <location>
        <begin position="41"/>
        <end position="61"/>
    </location>
</feature>
<dbReference type="Pfam" id="PF01810">
    <property type="entry name" value="LysE"/>
    <property type="match status" value="1"/>
</dbReference>
<name>A0A4Q9VIX5_9HYPH</name>
<keyword evidence="4 6" id="KW-1133">Transmembrane helix</keyword>
<evidence type="ECO:0000313" key="7">
    <source>
        <dbReference type="EMBL" id="TBW34301.1"/>
    </source>
</evidence>
<evidence type="ECO:0000256" key="5">
    <source>
        <dbReference type="ARBA" id="ARBA00023136"/>
    </source>
</evidence>
<gene>
    <name evidence="7" type="ORF">EYW49_18645</name>
</gene>
<evidence type="ECO:0000256" key="4">
    <source>
        <dbReference type="ARBA" id="ARBA00022989"/>
    </source>
</evidence>
<dbReference type="GO" id="GO:0005886">
    <property type="term" value="C:plasma membrane"/>
    <property type="evidence" value="ECO:0007669"/>
    <property type="project" value="UniProtKB-SubCell"/>
</dbReference>
<comment type="caution">
    <text evidence="7">The sequence shown here is derived from an EMBL/GenBank/DDBJ whole genome shotgun (WGS) entry which is preliminary data.</text>
</comment>